<evidence type="ECO:0000256" key="1">
    <source>
        <dbReference type="ARBA" id="ARBA00022559"/>
    </source>
</evidence>
<dbReference type="EMBL" id="WIXE01011678">
    <property type="protein sequence ID" value="KAK5976562.1"/>
    <property type="molecule type" value="Genomic_DNA"/>
</dbReference>
<protein>
    <submittedName>
        <fullName evidence="2">Uncharacterized protein</fullName>
    </submittedName>
</protein>
<sequence length="373" mass="42638">HLRSNDSLSTQIENFSNTTTLLNEIWAHQHNSVAKQLKENNPAWDDEQLYQEARRIVIAQIQHITIHEYLPLLIGKKTMIFYNISNTPDEFTNYYNPLVRPDTINVFAAVIGEFYRTMWATATISNSPLERSDYVQSLFVEPASHPSLKDLRKDAFQSGPSVDIDPAALLIQRGRDHGIPSYVKWRKFCRGEQLFFPISSFDQLNDIVIDPHNLIPALKKVYRSVEDVDLIVLALAEKLLHGSLVGPTLGCILALQYQKVIHGDSYWYSNNMADFSFTLPQLRAITSTTFAKVICRYLGAGAHVQPNAFLVPDNFDNYPVNCNSSTHNDMSLDEWKSLPIEFPITDRNIRILLEKAKENVEKKKKAKTRFPRS</sequence>
<dbReference type="GO" id="GO:0004601">
    <property type="term" value="F:peroxidase activity"/>
    <property type="evidence" value="ECO:0007669"/>
    <property type="project" value="UniProtKB-KW"/>
</dbReference>
<dbReference type="InterPro" id="IPR037120">
    <property type="entry name" value="Haem_peroxidase_sf_animal"/>
</dbReference>
<organism evidence="2 3">
    <name type="scientific">Trichostrongylus colubriformis</name>
    <name type="common">Black scour worm</name>
    <dbReference type="NCBI Taxonomy" id="6319"/>
    <lineage>
        <taxon>Eukaryota</taxon>
        <taxon>Metazoa</taxon>
        <taxon>Ecdysozoa</taxon>
        <taxon>Nematoda</taxon>
        <taxon>Chromadorea</taxon>
        <taxon>Rhabditida</taxon>
        <taxon>Rhabditina</taxon>
        <taxon>Rhabditomorpha</taxon>
        <taxon>Strongyloidea</taxon>
        <taxon>Trichostrongylidae</taxon>
        <taxon>Trichostrongylus</taxon>
    </lineage>
</organism>
<feature type="non-terminal residue" evidence="2">
    <location>
        <position position="373"/>
    </location>
</feature>
<feature type="non-terminal residue" evidence="2">
    <location>
        <position position="1"/>
    </location>
</feature>
<dbReference type="AlphaFoldDB" id="A0AAN8IP61"/>
<dbReference type="Pfam" id="PF03098">
    <property type="entry name" value="An_peroxidase"/>
    <property type="match status" value="2"/>
</dbReference>
<evidence type="ECO:0000313" key="3">
    <source>
        <dbReference type="Proteomes" id="UP001331761"/>
    </source>
</evidence>
<dbReference type="Proteomes" id="UP001331761">
    <property type="component" value="Unassembled WGS sequence"/>
</dbReference>
<dbReference type="GO" id="GO:0020037">
    <property type="term" value="F:heme binding"/>
    <property type="evidence" value="ECO:0007669"/>
    <property type="project" value="InterPro"/>
</dbReference>
<dbReference type="Gene3D" id="1.10.640.10">
    <property type="entry name" value="Haem peroxidase domain superfamily, animal type"/>
    <property type="match status" value="1"/>
</dbReference>
<evidence type="ECO:0000313" key="2">
    <source>
        <dbReference type="EMBL" id="KAK5976562.1"/>
    </source>
</evidence>
<dbReference type="GO" id="GO:0005576">
    <property type="term" value="C:extracellular region"/>
    <property type="evidence" value="ECO:0007669"/>
    <property type="project" value="UniProtKB-SubCell"/>
</dbReference>
<proteinExistence type="predicted"/>
<dbReference type="PRINTS" id="PR00457">
    <property type="entry name" value="ANPEROXIDASE"/>
</dbReference>
<gene>
    <name evidence="2" type="ORF">GCK32_013820</name>
</gene>
<dbReference type="PROSITE" id="PS50292">
    <property type="entry name" value="PEROXIDASE_3"/>
    <property type="match status" value="1"/>
</dbReference>
<accession>A0AAN8IP61</accession>
<dbReference type="PANTHER" id="PTHR11475">
    <property type="entry name" value="OXIDASE/PEROXIDASE"/>
    <property type="match status" value="1"/>
</dbReference>
<name>A0AAN8IP61_TRICO</name>
<comment type="caution">
    <text evidence="2">The sequence shown here is derived from an EMBL/GenBank/DDBJ whole genome shotgun (WGS) entry which is preliminary data.</text>
</comment>
<dbReference type="InterPro" id="IPR010255">
    <property type="entry name" value="Haem_peroxidase_sf"/>
</dbReference>
<keyword evidence="1" id="KW-0575">Peroxidase</keyword>
<dbReference type="GO" id="GO:0006979">
    <property type="term" value="P:response to oxidative stress"/>
    <property type="evidence" value="ECO:0007669"/>
    <property type="project" value="InterPro"/>
</dbReference>
<keyword evidence="1" id="KW-0560">Oxidoreductase</keyword>
<dbReference type="SUPFAM" id="SSF48113">
    <property type="entry name" value="Heme-dependent peroxidases"/>
    <property type="match status" value="1"/>
</dbReference>
<reference evidence="2 3" key="1">
    <citation type="submission" date="2019-10" db="EMBL/GenBank/DDBJ databases">
        <title>Assembly and Annotation for the nematode Trichostrongylus colubriformis.</title>
        <authorList>
            <person name="Martin J."/>
        </authorList>
    </citation>
    <scope>NUCLEOTIDE SEQUENCE [LARGE SCALE GENOMIC DNA]</scope>
    <source>
        <strain evidence="2">G859</strain>
        <tissue evidence="2">Whole worm</tissue>
    </source>
</reference>
<keyword evidence="3" id="KW-1185">Reference proteome</keyword>
<dbReference type="InterPro" id="IPR019791">
    <property type="entry name" value="Haem_peroxidase_animal"/>
</dbReference>
<dbReference type="PANTHER" id="PTHR11475:SF109">
    <property type="entry name" value="CHORION PEROXIDASE-LIKE PROTEIN"/>
    <property type="match status" value="1"/>
</dbReference>